<proteinExistence type="inferred from homology"/>
<dbReference type="InterPro" id="IPR038445">
    <property type="entry name" value="NCDase_C_sf"/>
</dbReference>
<evidence type="ECO:0000256" key="2">
    <source>
        <dbReference type="ARBA" id="ARBA00011891"/>
    </source>
</evidence>
<comment type="cofactor">
    <cofactor evidence="6">
        <name>Zn(2+)</name>
        <dbReference type="ChEBI" id="CHEBI:29105"/>
    </cofactor>
    <text evidence="6">Binds 1 zinc ion per subunit.</text>
</comment>
<dbReference type="InterPro" id="IPR006823">
    <property type="entry name" value="Ceramidase_alk"/>
</dbReference>
<feature type="domain" description="Neutral/alkaline non-lysosomal ceramidase C-terminal" evidence="9">
    <location>
        <begin position="507"/>
        <end position="654"/>
    </location>
</feature>
<dbReference type="PANTHER" id="PTHR12670">
    <property type="entry name" value="CERAMIDASE"/>
    <property type="match status" value="1"/>
</dbReference>
<feature type="domain" description="Neutral/alkaline non-lysosomal ceramidase N-terminal" evidence="8">
    <location>
        <begin position="474"/>
        <end position="505"/>
    </location>
</feature>
<keyword evidence="7" id="KW-0443">Lipid metabolism</keyword>
<evidence type="ECO:0000256" key="7">
    <source>
        <dbReference type="RuleBase" id="RU366019"/>
    </source>
</evidence>
<feature type="active site" description="Nucleophile" evidence="5">
    <location>
        <position position="207"/>
    </location>
</feature>
<evidence type="ECO:0000313" key="10">
    <source>
        <dbReference type="EMBL" id="KAF0304157.1"/>
    </source>
</evidence>
<dbReference type="PANTHER" id="PTHR12670:SF1">
    <property type="entry name" value="NEUTRAL CERAMIDASE"/>
    <property type="match status" value="1"/>
</dbReference>
<dbReference type="GO" id="GO:0016020">
    <property type="term" value="C:membrane"/>
    <property type="evidence" value="ECO:0007669"/>
    <property type="project" value="GOC"/>
</dbReference>
<gene>
    <name evidence="10" type="primary">CDase</name>
    <name evidence="10" type="ORF">FJT64_002818</name>
</gene>
<feature type="domain" description="Neutral/alkaline non-lysosomal ceramidase N-terminal" evidence="8">
    <location>
        <begin position="121"/>
        <end position="443"/>
    </location>
</feature>
<evidence type="ECO:0000259" key="9">
    <source>
        <dbReference type="Pfam" id="PF17048"/>
    </source>
</evidence>
<organism evidence="10 11">
    <name type="scientific">Amphibalanus amphitrite</name>
    <name type="common">Striped barnacle</name>
    <name type="synonym">Balanus amphitrite</name>
    <dbReference type="NCBI Taxonomy" id="1232801"/>
    <lineage>
        <taxon>Eukaryota</taxon>
        <taxon>Metazoa</taxon>
        <taxon>Ecdysozoa</taxon>
        <taxon>Arthropoda</taxon>
        <taxon>Crustacea</taxon>
        <taxon>Multicrustacea</taxon>
        <taxon>Cirripedia</taxon>
        <taxon>Thoracica</taxon>
        <taxon>Thoracicalcarea</taxon>
        <taxon>Balanomorpha</taxon>
        <taxon>Balanoidea</taxon>
        <taxon>Balanidae</taxon>
        <taxon>Amphibalaninae</taxon>
        <taxon>Amphibalanus</taxon>
    </lineage>
</organism>
<name>A0A6A4W8S5_AMPAM</name>
<dbReference type="Pfam" id="PF17048">
    <property type="entry name" value="Ceramidse_alk_C"/>
    <property type="match status" value="1"/>
</dbReference>
<dbReference type="Pfam" id="PF04734">
    <property type="entry name" value="Ceramidase_alk"/>
    <property type="match status" value="3"/>
</dbReference>
<evidence type="ECO:0000313" key="11">
    <source>
        <dbReference type="Proteomes" id="UP000440578"/>
    </source>
</evidence>
<dbReference type="GO" id="GO:0042759">
    <property type="term" value="P:long-chain fatty acid biosynthetic process"/>
    <property type="evidence" value="ECO:0007669"/>
    <property type="project" value="TreeGrafter"/>
</dbReference>
<dbReference type="InterPro" id="IPR031331">
    <property type="entry name" value="NEUT/ALK_ceramidase_C"/>
</dbReference>
<evidence type="ECO:0000256" key="4">
    <source>
        <dbReference type="ARBA" id="ARBA00022801"/>
    </source>
</evidence>
<dbReference type="GO" id="GO:0017040">
    <property type="term" value="F:N-acylsphingosine amidohydrolase activity"/>
    <property type="evidence" value="ECO:0007669"/>
    <property type="project" value="UniProtKB-UniRule"/>
</dbReference>
<reference evidence="10 11" key="1">
    <citation type="submission" date="2019-07" db="EMBL/GenBank/DDBJ databases">
        <title>Draft genome assembly of a fouling barnacle, Amphibalanus amphitrite (Darwin, 1854): The first reference genome for Thecostraca.</title>
        <authorList>
            <person name="Kim W."/>
        </authorList>
    </citation>
    <scope>NUCLEOTIDE SEQUENCE [LARGE SCALE GENOMIC DNA]</scope>
    <source>
        <strain evidence="10">SNU_AA5</strain>
        <tissue evidence="10">Soma without cirri and trophi</tissue>
    </source>
</reference>
<dbReference type="OrthoDB" id="191371at2759"/>
<keyword evidence="6" id="KW-0862">Zinc</keyword>
<keyword evidence="7" id="KW-0746">Sphingolipid metabolism</keyword>
<evidence type="ECO:0000256" key="5">
    <source>
        <dbReference type="PIRSR" id="PIRSR606823-1"/>
    </source>
</evidence>
<comment type="similarity">
    <text evidence="1 7">Belongs to the neutral ceramidase family.</text>
</comment>
<keyword evidence="6" id="KW-0479">Metal-binding</keyword>
<protein>
    <recommendedName>
        <fullName evidence="3 7">Neutral ceramidase</fullName>
        <ecNumber evidence="2 7">3.5.1.23</ecNumber>
    </recommendedName>
</protein>
<dbReference type="GO" id="GO:0046512">
    <property type="term" value="P:sphingosine biosynthetic process"/>
    <property type="evidence" value="ECO:0007669"/>
    <property type="project" value="TreeGrafter"/>
</dbReference>
<dbReference type="GO" id="GO:0005576">
    <property type="term" value="C:extracellular region"/>
    <property type="evidence" value="ECO:0007669"/>
    <property type="project" value="TreeGrafter"/>
</dbReference>
<evidence type="ECO:0000256" key="3">
    <source>
        <dbReference type="ARBA" id="ARBA00019235"/>
    </source>
</evidence>
<evidence type="ECO:0000256" key="1">
    <source>
        <dbReference type="ARBA" id="ARBA00009835"/>
    </source>
</evidence>
<dbReference type="GO" id="GO:0046872">
    <property type="term" value="F:metal ion binding"/>
    <property type="evidence" value="ECO:0007669"/>
    <property type="project" value="UniProtKB-KW"/>
</dbReference>
<dbReference type="AlphaFoldDB" id="A0A6A4W8S5"/>
<evidence type="ECO:0000259" key="8">
    <source>
        <dbReference type="Pfam" id="PF04734"/>
    </source>
</evidence>
<feature type="binding site" evidence="6">
    <location>
        <position position="156"/>
    </location>
    <ligand>
        <name>Zn(2+)</name>
        <dbReference type="ChEBI" id="CHEBI:29105"/>
    </ligand>
</feature>
<keyword evidence="4 7" id="KW-0378">Hydrolase</keyword>
<accession>A0A6A4W8S5</accession>
<dbReference type="GO" id="GO:0046514">
    <property type="term" value="P:ceramide catabolic process"/>
    <property type="evidence" value="ECO:0007669"/>
    <property type="project" value="InterPro"/>
</dbReference>
<dbReference type="EC" id="3.5.1.23" evidence="2 7"/>
<evidence type="ECO:0000256" key="6">
    <source>
        <dbReference type="PIRSR" id="PIRSR606823-2"/>
    </source>
</evidence>
<dbReference type="Gene3D" id="2.60.40.2300">
    <property type="entry name" value="Neutral/alkaline non-lysosomal ceramidase, C-terminal domain"/>
    <property type="match status" value="1"/>
</dbReference>
<dbReference type="EMBL" id="VIIS01000869">
    <property type="protein sequence ID" value="KAF0304157.1"/>
    <property type="molecule type" value="Genomic_DNA"/>
</dbReference>
<comment type="caution">
    <text evidence="10">The sequence shown here is derived from an EMBL/GenBank/DDBJ whole genome shotgun (WGS) entry which is preliminary data.</text>
</comment>
<comment type="catalytic activity">
    <reaction evidence="7">
        <text>an N-acylsphing-4-enine + H2O = sphing-4-enine + a fatty acid</text>
        <dbReference type="Rhea" id="RHEA:20856"/>
        <dbReference type="ChEBI" id="CHEBI:15377"/>
        <dbReference type="ChEBI" id="CHEBI:28868"/>
        <dbReference type="ChEBI" id="CHEBI:52639"/>
        <dbReference type="ChEBI" id="CHEBI:57756"/>
        <dbReference type="EC" id="3.5.1.23"/>
    </reaction>
</comment>
<feature type="domain" description="Neutral/alkaline non-lysosomal ceramidase N-terminal" evidence="8">
    <location>
        <begin position="1"/>
        <end position="114"/>
    </location>
</feature>
<keyword evidence="11" id="KW-1185">Reference proteome</keyword>
<dbReference type="InterPro" id="IPR031329">
    <property type="entry name" value="NEUT/ALK_ceramidase_N"/>
</dbReference>
<dbReference type="Proteomes" id="UP000440578">
    <property type="component" value="Unassembled WGS sequence"/>
</dbReference>
<feature type="binding site" evidence="6">
    <location>
        <position position="79"/>
    </location>
    <ligand>
        <name>Zn(2+)</name>
        <dbReference type="ChEBI" id="CHEBI:29105"/>
    </ligand>
</feature>
<sequence>MMGYANINMVNHGIHTRLYARSYIVCDDVSDSGSGDCAVFVNLDCGMTAQIVKMEVARQLSTEFGGLYNTNNILLSATHTHSGPAGFLEYVLFQISNLGWVQESFDAHVAGIVQRYSLSVAERNWYQYDTDKEMVMLKFFNEDTSPKGMVNWFAVHGTSMNNTNQYISGDNKGYAEQMFESLLNGGSLPGSGPFVAAFASTNLGDVSPNTRGPKCIDTGLDCDVDTSTCDGRVETCIASGPGRDMVESTQIIGHKQFAKAQSLFFEDAGRPVSGPVDFIHQYIDMSNQTVVIQQPDGSWAEVKTCKAAMGFSFAAGTTDGPGAFDFTQSDTTGNEFWDTIRDMIKKPSPELEACHKPKPILLATGEIEYPYAWQPQIVPVQLLRLGDVIIIGMPGELTTMAGRRIREAVTAKYAEAGETVKVVISGLSNTYSDYITTYEEYQVSKSDYITTYEEYQVSKSDYITTYEEYQVSKSDYITTYEEYQKQRYEGASTVYGPHTHQAYLQKFQELATAMIQGTPVVDEAQPPNLLDVQMSFVPGVVFDAAPLGHHFGDVTQQPTAGAFYPGETVVVKFVSGHPRNNPMTGRSFLEVLKLQEDGSWAVVATDASWETFFKWSRTDVLLGHSEVTITWNIPVDAAAGTYKIRHMGYHKPAVGMFRRAVYYMRSLFTGLFGRMLGRAGAPPQSTFYYEGETDTFQIAQPWLTLRSFGK</sequence>
<feature type="binding site" evidence="6">
    <location>
        <position position="434"/>
    </location>
    <ligand>
        <name>Zn(2+)</name>
        <dbReference type="ChEBI" id="CHEBI:29105"/>
    </ligand>
</feature>
<feature type="binding site" evidence="6">
    <location>
        <position position="396"/>
    </location>
    <ligand>
        <name>Zn(2+)</name>
        <dbReference type="ChEBI" id="CHEBI:29105"/>
    </ligand>
</feature>